<dbReference type="AlphaFoldDB" id="A0AAV4UBM7"/>
<name>A0AAV4UBM7_9ARAC</name>
<proteinExistence type="predicted"/>
<reference evidence="1 2" key="1">
    <citation type="submission" date="2021-06" db="EMBL/GenBank/DDBJ databases">
        <title>Caerostris darwini draft genome.</title>
        <authorList>
            <person name="Kono N."/>
            <person name="Arakawa K."/>
        </authorList>
    </citation>
    <scope>NUCLEOTIDE SEQUENCE [LARGE SCALE GENOMIC DNA]</scope>
</reference>
<organism evidence="1 2">
    <name type="scientific">Caerostris darwini</name>
    <dbReference type="NCBI Taxonomy" id="1538125"/>
    <lineage>
        <taxon>Eukaryota</taxon>
        <taxon>Metazoa</taxon>
        <taxon>Ecdysozoa</taxon>
        <taxon>Arthropoda</taxon>
        <taxon>Chelicerata</taxon>
        <taxon>Arachnida</taxon>
        <taxon>Araneae</taxon>
        <taxon>Araneomorphae</taxon>
        <taxon>Entelegynae</taxon>
        <taxon>Araneoidea</taxon>
        <taxon>Araneidae</taxon>
        <taxon>Caerostris</taxon>
    </lineage>
</organism>
<sequence length="132" mass="15106">MTTAPQRLRALRTRVLMRFRPPTRWRFVRDLLLLIVFFTCLTCYLSYIGSFLQSTVPTEFQLSHSFPNKVAVYLPMLITSDRFSDNFGTPSRHPKKPRCELSHRYPCPSPIAHDGTRFAAHLCVMGRGGGAC</sequence>
<protein>
    <submittedName>
        <fullName evidence="1">Uncharacterized protein</fullName>
    </submittedName>
</protein>
<keyword evidence="2" id="KW-1185">Reference proteome</keyword>
<comment type="caution">
    <text evidence="1">The sequence shown here is derived from an EMBL/GenBank/DDBJ whole genome shotgun (WGS) entry which is preliminary data.</text>
</comment>
<dbReference type="Proteomes" id="UP001054837">
    <property type="component" value="Unassembled WGS sequence"/>
</dbReference>
<dbReference type="EMBL" id="BPLQ01011025">
    <property type="protein sequence ID" value="GIY55020.1"/>
    <property type="molecule type" value="Genomic_DNA"/>
</dbReference>
<evidence type="ECO:0000313" key="1">
    <source>
        <dbReference type="EMBL" id="GIY55020.1"/>
    </source>
</evidence>
<gene>
    <name evidence="1" type="primary">AVEN_129715_1</name>
    <name evidence="1" type="ORF">CDAR_254481</name>
</gene>
<accession>A0AAV4UBM7</accession>
<evidence type="ECO:0000313" key="2">
    <source>
        <dbReference type="Proteomes" id="UP001054837"/>
    </source>
</evidence>